<organism evidence="2 3">
    <name type="scientific">Pleurodeles waltl</name>
    <name type="common">Iberian ribbed newt</name>
    <dbReference type="NCBI Taxonomy" id="8319"/>
    <lineage>
        <taxon>Eukaryota</taxon>
        <taxon>Metazoa</taxon>
        <taxon>Chordata</taxon>
        <taxon>Craniata</taxon>
        <taxon>Vertebrata</taxon>
        <taxon>Euteleostomi</taxon>
        <taxon>Amphibia</taxon>
        <taxon>Batrachia</taxon>
        <taxon>Caudata</taxon>
        <taxon>Salamandroidea</taxon>
        <taxon>Salamandridae</taxon>
        <taxon>Pleurodelinae</taxon>
        <taxon>Pleurodeles</taxon>
    </lineage>
</organism>
<name>A0AAV7R3G1_PLEWA</name>
<sequence>MVRVRACISKGGTRLTSHTPEEGPDAWTWLHAKGLMHTTTDHHEDPTWVTPRTKQCKRKHSKVRPSRAQAVKEREEAIKEAAQLSTNSFYALTENHQFPSDTDTGTPPPSRGSLDDEEPTLTPRLADDL</sequence>
<protein>
    <submittedName>
        <fullName evidence="2">Uncharacterized protein</fullName>
    </submittedName>
</protein>
<evidence type="ECO:0000313" key="2">
    <source>
        <dbReference type="EMBL" id="KAJ1145303.1"/>
    </source>
</evidence>
<feature type="compositionally biased region" description="Polar residues" evidence="1">
    <location>
        <begin position="88"/>
        <end position="98"/>
    </location>
</feature>
<dbReference type="AlphaFoldDB" id="A0AAV7R3G1"/>
<feature type="compositionally biased region" description="Basic residues" evidence="1">
    <location>
        <begin position="54"/>
        <end position="65"/>
    </location>
</feature>
<dbReference type="Proteomes" id="UP001066276">
    <property type="component" value="Chromosome 6"/>
</dbReference>
<dbReference type="EMBL" id="JANPWB010000010">
    <property type="protein sequence ID" value="KAJ1145303.1"/>
    <property type="molecule type" value="Genomic_DNA"/>
</dbReference>
<feature type="region of interest" description="Disordered" evidence="1">
    <location>
        <begin position="39"/>
        <end position="72"/>
    </location>
</feature>
<reference evidence="2" key="1">
    <citation type="journal article" date="2022" name="bioRxiv">
        <title>Sequencing and chromosome-scale assembly of the giantPleurodeles waltlgenome.</title>
        <authorList>
            <person name="Brown T."/>
            <person name="Elewa A."/>
            <person name="Iarovenko S."/>
            <person name="Subramanian E."/>
            <person name="Araus A.J."/>
            <person name="Petzold A."/>
            <person name="Susuki M."/>
            <person name="Suzuki K.-i.T."/>
            <person name="Hayashi T."/>
            <person name="Toyoda A."/>
            <person name="Oliveira C."/>
            <person name="Osipova E."/>
            <person name="Leigh N.D."/>
            <person name="Simon A."/>
            <person name="Yun M.H."/>
        </authorList>
    </citation>
    <scope>NUCLEOTIDE SEQUENCE</scope>
    <source>
        <strain evidence="2">20211129_DDA</strain>
        <tissue evidence="2">Liver</tissue>
    </source>
</reference>
<proteinExistence type="predicted"/>
<evidence type="ECO:0000256" key="1">
    <source>
        <dbReference type="SAM" id="MobiDB-lite"/>
    </source>
</evidence>
<feature type="region of interest" description="Disordered" evidence="1">
    <location>
        <begin position="88"/>
        <end position="129"/>
    </location>
</feature>
<comment type="caution">
    <text evidence="2">The sequence shown here is derived from an EMBL/GenBank/DDBJ whole genome shotgun (WGS) entry which is preliminary data.</text>
</comment>
<accession>A0AAV7R3G1</accession>
<evidence type="ECO:0000313" key="3">
    <source>
        <dbReference type="Proteomes" id="UP001066276"/>
    </source>
</evidence>
<keyword evidence="3" id="KW-1185">Reference proteome</keyword>
<gene>
    <name evidence="2" type="ORF">NDU88_011592</name>
</gene>